<evidence type="ECO:0000259" key="13">
    <source>
        <dbReference type="Pfam" id="PF00561"/>
    </source>
</evidence>
<evidence type="ECO:0000256" key="12">
    <source>
        <dbReference type="RuleBase" id="RU003421"/>
    </source>
</evidence>
<keyword evidence="6 11" id="KW-0031">Aminopeptidase</keyword>
<evidence type="ECO:0000256" key="2">
    <source>
        <dbReference type="ARBA" id="ARBA00004496"/>
    </source>
</evidence>
<accession>A0ABQ5QFH9</accession>
<evidence type="ECO:0000256" key="9">
    <source>
        <dbReference type="ARBA" id="ARBA00022801"/>
    </source>
</evidence>
<dbReference type="InterPro" id="IPR029058">
    <property type="entry name" value="AB_hydrolase_fold"/>
</dbReference>
<keyword evidence="8 11" id="KW-0645">Protease</keyword>
<dbReference type="PANTHER" id="PTHR43722:SF1">
    <property type="entry name" value="PROLINE IMINOPEPTIDASE"/>
    <property type="match status" value="1"/>
</dbReference>
<gene>
    <name evidence="14" type="ORF">GETHLI_20690</name>
</gene>
<dbReference type="InterPro" id="IPR000073">
    <property type="entry name" value="AB_hydrolase_1"/>
</dbReference>
<organism evidence="14 15">
    <name type="scientific">Geothrix limicola</name>
    <dbReference type="NCBI Taxonomy" id="2927978"/>
    <lineage>
        <taxon>Bacteria</taxon>
        <taxon>Pseudomonadati</taxon>
        <taxon>Acidobacteriota</taxon>
        <taxon>Holophagae</taxon>
        <taxon>Holophagales</taxon>
        <taxon>Holophagaceae</taxon>
        <taxon>Geothrix</taxon>
    </lineage>
</organism>
<evidence type="ECO:0000256" key="6">
    <source>
        <dbReference type="ARBA" id="ARBA00022438"/>
    </source>
</evidence>
<evidence type="ECO:0000256" key="5">
    <source>
        <dbReference type="ARBA" id="ARBA00021843"/>
    </source>
</evidence>
<evidence type="ECO:0000313" key="14">
    <source>
        <dbReference type="EMBL" id="GLH73567.1"/>
    </source>
</evidence>
<keyword evidence="15" id="KW-1185">Reference proteome</keyword>
<evidence type="ECO:0000256" key="1">
    <source>
        <dbReference type="ARBA" id="ARBA00001585"/>
    </source>
</evidence>
<evidence type="ECO:0000313" key="15">
    <source>
        <dbReference type="Proteomes" id="UP001165069"/>
    </source>
</evidence>
<dbReference type="PANTHER" id="PTHR43722">
    <property type="entry name" value="PROLINE IMINOPEPTIDASE"/>
    <property type="match status" value="1"/>
</dbReference>
<dbReference type="EMBL" id="BSDE01000003">
    <property type="protein sequence ID" value="GLH73567.1"/>
    <property type="molecule type" value="Genomic_DNA"/>
</dbReference>
<dbReference type="InterPro" id="IPR005944">
    <property type="entry name" value="Pro_iminopeptidase"/>
</dbReference>
<comment type="similarity">
    <text evidence="3 11 12">Belongs to the peptidase S33 family.</text>
</comment>
<dbReference type="PIRSF" id="PIRSF006431">
    <property type="entry name" value="Pept_S33"/>
    <property type="match status" value="1"/>
</dbReference>
<evidence type="ECO:0000256" key="10">
    <source>
        <dbReference type="ARBA" id="ARBA00029605"/>
    </source>
</evidence>
<dbReference type="PRINTS" id="PR00793">
    <property type="entry name" value="PROAMNOPTASE"/>
</dbReference>
<comment type="catalytic activity">
    <reaction evidence="1 11 12">
        <text>Release of N-terminal proline from a peptide.</text>
        <dbReference type="EC" id="3.4.11.5"/>
    </reaction>
</comment>
<protein>
    <recommendedName>
        <fullName evidence="5 11">Proline iminopeptidase</fullName>
        <shortName evidence="11">PIP</shortName>
        <ecNumber evidence="4 11">3.4.11.5</ecNumber>
    </recommendedName>
    <alternativeName>
        <fullName evidence="10 11">Prolyl aminopeptidase</fullName>
    </alternativeName>
</protein>
<evidence type="ECO:0000256" key="4">
    <source>
        <dbReference type="ARBA" id="ARBA00012568"/>
    </source>
</evidence>
<dbReference type="Proteomes" id="UP001165069">
    <property type="component" value="Unassembled WGS sequence"/>
</dbReference>
<evidence type="ECO:0000256" key="3">
    <source>
        <dbReference type="ARBA" id="ARBA00010088"/>
    </source>
</evidence>
<proteinExistence type="inferred from homology"/>
<keyword evidence="7 11" id="KW-0963">Cytoplasm</keyword>
<dbReference type="NCBIfam" id="TIGR01249">
    <property type="entry name" value="pro_imino_pep_1"/>
    <property type="match status" value="1"/>
</dbReference>
<dbReference type="Gene3D" id="3.40.50.1820">
    <property type="entry name" value="alpha/beta hydrolase"/>
    <property type="match status" value="1"/>
</dbReference>
<dbReference type="Pfam" id="PF00561">
    <property type="entry name" value="Abhydrolase_1"/>
    <property type="match status" value="1"/>
</dbReference>
<keyword evidence="9 11" id="KW-0378">Hydrolase</keyword>
<dbReference type="RefSeq" id="WP_285574880.1">
    <property type="nucleotide sequence ID" value="NZ_BSDE01000003.1"/>
</dbReference>
<comment type="caution">
    <text evidence="14">The sequence shown here is derived from an EMBL/GenBank/DDBJ whole genome shotgun (WGS) entry which is preliminary data.</text>
</comment>
<reference evidence="14 15" key="1">
    <citation type="journal article" date="2023" name="Antonie Van Leeuwenhoek">
        <title>Mesoterricola silvestris gen. nov., sp. nov., Mesoterricola sediminis sp. nov., Geothrix oryzae sp. nov., Geothrix edaphica sp. nov., Geothrix rubra sp. nov., and Geothrix limicola sp. nov., six novel members of Acidobacteriota isolated from soils.</title>
        <authorList>
            <person name="Itoh H."/>
            <person name="Sugisawa Y."/>
            <person name="Mise K."/>
            <person name="Xu Z."/>
            <person name="Kuniyasu M."/>
            <person name="Ushijima N."/>
            <person name="Kawano K."/>
            <person name="Kobayashi E."/>
            <person name="Shiratori Y."/>
            <person name="Masuda Y."/>
            <person name="Senoo K."/>
        </authorList>
    </citation>
    <scope>NUCLEOTIDE SEQUENCE [LARGE SCALE GENOMIC DNA]</scope>
    <source>
        <strain evidence="14 15">Red804</strain>
    </source>
</reference>
<comment type="subcellular location">
    <subcellularLocation>
        <location evidence="2 11">Cytoplasm</location>
    </subcellularLocation>
</comment>
<evidence type="ECO:0000256" key="7">
    <source>
        <dbReference type="ARBA" id="ARBA00022490"/>
    </source>
</evidence>
<evidence type="ECO:0000256" key="8">
    <source>
        <dbReference type="ARBA" id="ARBA00022670"/>
    </source>
</evidence>
<name>A0ABQ5QFH9_9BACT</name>
<dbReference type="SUPFAM" id="SSF53474">
    <property type="entry name" value="alpha/beta-Hydrolases"/>
    <property type="match status" value="1"/>
</dbReference>
<evidence type="ECO:0000256" key="11">
    <source>
        <dbReference type="PIRNR" id="PIRNR006431"/>
    </source>
</evidence>
<dbReference type="PRINTS" id="PR00111">
    <property type="entry name" value="ABHYDROLASE"/>
</dbReference>
<feature type="domain" description="AB hydrolase-1" evidence="13">
    <location>
        <begin position="42"/>
        <end position="304"/>
    </location>
</feature>
<dbReference type="EC" id="3.4.11.5" evidence="4 11"/>
<dbReference type="InterPro" id="IPR002410">
    <property type="entry name" value="Peptidase_S33"/>
</dbReference>
<sequence length="321" mass="36257">MTLRKDPVSWLYPALEPTRVLRLKVSELHELYVEESGNPEGKPVIFLHGGPGGGTSPKHRRYFDPEKYRIILFDQRGCGQSTPYAEVRENSTWDLVADIERIREHLGIDRWMVFGGSWGATLGLAYAQKHPQRVTELILRGIFLLRQREVDWLYQEGASRIFPDAWEPYRDAIPEAERGDFLQAYAKRLLSEDPELNLPAAKAWSIWEGATSKLIPDPDFIASYGDEATTLAFARIECHYFLNKGWMDEAQLLRDAPKLKGIPGAIIQGRYDMVCPIETAWALSKAWPEADLVIVPDAGHSAYDAGISRALVAATDRFSSL</sequence>